<dbReference type="AlphaFoldDB" id="A0A1I5SKZ6"/>
<organism evidence="2 3">
    <name type="scientific">Pseudarcicella hirudinis</name>
    <dbReference type="NCBI Taxonomy" id="1079859"/>
    <lineage>
        <taxon>Bacteria</taxon>
        <taxon>Pseudomonadati</taxon>
        <taxon>Bacteroidota</taxon>
        <taxon>Cytophagia</taxon>
        <taxon>Cytophagales</taxon>
        <taxon>Flectobacillaceae</taxon>
        <taxon>Pseudarcicella</taxon>
    </lineage>
</organism>
<feature type="transmembrane region" description="Helical" evidence="1">
    <location>
        <begin position="9"/>
        <end position="27"/>
    </location>
</feature>
<sequence length="163" mass="18421">MKLYCKNPVVLALLCLMAGVFITISFLETPMKFQVSGITLPVALGLGKLMFELSTKIQCVFMALITGGMLLNRKTYTKTDFMVTAILCTILLLEKFWMLPFLNDRVELLSAGKSVPQSEMHSYFIYAESAKAVLLFLSIILQFKKHQNEYRNDRKNVRIPAAG</sequence>
<evidence type="ECO:0000313" key="2">
    <source>
        <dbReference type="EMBL" id="SFP71430.1"/>
    </source>
</evidence>
<gene>
    <name evidence="2" type="ORF">SAMN04515674_10580</name>
</gene>
<keyword evidence="1" id="KW-0472">Membrane</keyword>
<feature type="transmembrane region" description="Helical" evidence="1">
    <location>
        <begin position="123"/>
        <end position="141"/>
    </location>
</feature>
<keyword evidence="3" id="KW-1185">Reference proteome</keyword>
<keyword evidence="1" id="KW-0812">Transmembrane</keyword>
<accession>A0A1I5SKZ6</accession>
<dbReference type="Proteomes" id="UP000199306">
    <property type="component" value="Unassembled WGS sequence"/>
</dbReference>
<protein>
    <recommendedName>
        <fullName evidence="4">DUF4149 domain-containing protein</fullName>
    </recommendedName>
</protein>
<feature type="transmembrane region" description="Helical" evidence="1">
    <location>
        <begin position="53"/>
        <end position="71"/>
    </location>
</feature>
<evidence type="ECO:0000313" key="3">
    <source>
        <dbReference type="Proteomes" id="UP000199306"/>
    </source>
</evidence>
<evidence type="ECO:0000256" key="1">
    <source>
        <dbReference type="SAM" id="Phobius"/>
    </source>
</evidence>
<keyword evidence="1" id="KW-1133">Transmembrane helix</keyword>
<dbReference type="EMBL" id="FOXH01000005">
    <property type="protein sequence ID" value="SFP71430.1"/>
    <property type="molecule type" value="Genomic_DNA"/>
</dbReference>
<proteinExistence type="predicted"/>
<feature type="transmembrane region" description="Helical" evidence="1">
    <location>
        <begin position="83"/>
        <end position="103"/>
    </location>
</feature>
<name>A0A1I5SKZ6_9BACT</name>
<evidence type="ECO:0008006" key="4">
    <source>
        <dbReference type="Google" id="ProtNLM"/>
    </source>
</evidence>
<dbReference type="STRING" id="1079859.SAMN04515674_10580"/>
<reference evidence="2 3" key="1">
    <citation type="submission" date="2016-10" db="EMBL/GenBank/DDBJ databases">
        <authorList>
            <person name="de Groot N.N."/>
        </authorList>
    </citation>
    <scope>NUCLEOTIDE SEQUENCE [LARGE SCALE GENOMIC DNA]</scope>
    <source>
        <strain evidence="3">E92,LMG 26720,CCM 7988</strain>
    </source>
</reference>
<dbReference type="RefSeq" id="WP_218159198.1">
    <property type="nucleotide sequence ID" value="NZ_FOXH01000005.1"/>
</dbReference>